<name>A0A9R0S569_TRITD</name>
<dbReference type="Gramene" id="TRITD3Av1G287460.5">
    <property type="protein sequence ID" value="TRITD3Av1G287460.5"/>
    <property type="gene ID" value="TRITD3Av1G287460"/>
</dbReference>
<keyword evidence="2" id="KW-1185">Reference proteome</keyword>
<gene>
    <name evidence="1" type="ORF">TRITD_3Av1G287460</name>
</gene>
<dbReference type="Proteomes" id="UP000324705">
    <property type="component" value="Chromosome 3A"/>
</dbReference>
<accession>A0A9R0S569</accession>
<proteinExistence type="predicted"/>
<evidence type="ECO:0000313" key="1">
    <source>
        <dbReference type="EMBL" id="VAH70477.1"/>
    </source>
</evidence>
<organism evidence="1 2">
    <name type="scientific">Triticum turgidum subsp. durum</name>
    <name type="common">Durum wheat</name>
    <name type="synonym">Triticum durum</name>
    <dbReference type="NCBI Taxonomy" id="4567"/>
    <lineage>
        <taxon>Eukaryota</taxon>
        <taxon>Viridiplantae</taxon>
        <taxon>Streptophyta</taxon>
        <taxon>Embryophyta</taxon>
        <taxon>Tracheophyta</taxon>
        <taxon>Spermatophyta</taxon>
        <taxon>Magnoliopsida</taxon>
        <taxon>Liliopsida</taxon>
        <taxon>Poales</taxon>
        <taxon>Poaceae</taxon>
        <taxon>BOP clade</taxon>
        <taxon>Pooideae</taxon>
        <taxon>Triticodae</taxon>
        <taxon>Triticeae</taxon>
        <taxon>Triticinae</taxon>
        <taxon>Triticum</taxon>
    </lineage>
</organism>
<dbReference type="EMBL" id="LT934115">
    <property type="protein sequence ID" value="VAH70477.1"/>
    <property type="molecule type" value="Genomic_DNA"/>
</dbReference>
<reference evidence="1 2" key="1">
    <citation type="submission" date="2017-09" db="EMBL/GenBank/DDBJ databases">
        <authorList>
            <consortium name="International Durum Wheat Genome Sequencing Consortium (IDWGSC)"/>
            <person name="Milanesi L."/>
        </authorList>
    </citation>
    <scope>NUCLEOTIDE SEQUENCE [LARGE SCALE GENOMIC DNA]</scope>
    <source>
        <strain evidence="2">cv. Svevo</strain>
    </source>
</reference>
<dbReference type="AlphaFoldDB" id="A0A9R0S569"/>
<evidence type="ECO:0000313" key="2">
    <source>
        <dbReference type="Proteomes" id="UP000324705"/>
    </source>
</evidence>
<protein>
    <submittedName>
        <fullName evidence="1">Uncharacterized protein</fullName>
    </submittedName>
</protein>
<sequence>MIKAQPYEKTCNKLFPVIIYNKMGDQWNTSLQSKEQIEASLVSRQEAAARRERALAYAFSHQVSLVASYSVHSSPC</sequence>